<sequence length="497" mass="52910">MPPDPRAQLAAGRPAFLWRRQVADTDTPVAAALKLIEPGRGDFLLESVEGGATRGRHSLIGLAPDLVFRAHGDVAEINRHWSTNRDAFAPAGAPTLAALRSLVEECRGEVPPELPRALACLVGYFGYETVGLVETLPQPDADPLGLPDMLFVRPTVVLVFDRLADALYLVAPVWPVEGEPDALMAAAEERLDLVAAALASASLPPPVRAELTPPAYTPAIPPERYAEMVETAREYIRAGDIFQVVLAQRFSAPFPLPAFELYRSLRRINPSPYLYHLDLPGFALIGSSPEILVRVRDGAVTIRPIAGTRPRGATAAEDEANRASLLADPKERAEHLMLLDLGRNDVGRAAEPGSVRVTASYGVEFYSHVMHIVSNVTGALASDRDSLDALFAGFPAGTVSGAPKVRACQIIAELEPERRGAYAGGVGYFSPDGSMDSCIVLRTAVVKDGTIHAQAGAGIVADSIPAYEQRECEAKAGAILAAAREAVERAGAPAYGQ</sequence>
<dbReference type="PRINTS" id="PR00095">
    <property type="entry name" value="ANTSNTHASEI"/>
</dbReference>
<dbReference type="Pfam" id="PF00425">
    <property type="entry name" value="Chorismate_bind"/>
    <property type="match status" value="1"/>
</dbReference>
<evidence type="ECO:0000256" key="6">
    <source>
        <dbReference type="ARBA" id="ARBA00023239"/>
    </source>
</evidence>
<keyword evidence="5" id="KW-0460">Magnesium</keyword>
<reference evidence="11 12" key="1">
    <citation type="submission" date="2020-08" db="EMBL/GenBank/DDBJ databases">
        <title>Genomic Encyclopedia of Type Strains, Phase IV (KMG-IV): sequencing the most valuable type-strain genomes for metagenomic binning, comparative biology and taxonomic classification.</title>
        <authorList>
            <person name="Goeker M."/>
        </authorList>
    </citation>
    <scope>NUCLEOTIDE SEQUENCE [LARGE SCALE GENOMIC DNA]</scope>
    <source>
        <strain evidence="11 12">YC6723</strain>
    </source>
</reference>
<dbReference type="GO" id="GO:0004049">
    <property type="term" value="F:anthranilate synthase activity"/>
    <property type="evidence" value="ECO:0007669"/>
    <property type="project" value="UniProtKB-EC"/>
</dbReference>
<organism evidence="11 12">
    <name type="scientific">Sphingomonas jinjuensis</name>
    <dbReference type="NCBI Taxonomy" id="535907"/>
    <lineage>
        <taxon>Bacteria</taxon>
        <taxon>Pseudomonadati</taxon>
        <taxon>Pseudomonadota</taxon>
        <taxon>Alphaproteobacteria</taxon>
        <taxon>Sphingomonadales</taxon>
        <taxon>Sphingomonadaceae</taxon>
        <taxon>Sphingomonas</taxon>
    </lineage>
</organism>
<comment type="cofactor">
    <cofactor evidence="1">
        <name>Mg(2+)</name>
        <dbReference type="ChEBI" id="CHEBI:18420"/>
    </cofactor>
</comment>
<dbReference type="AlphaFoldDB" id="A0A840F6W5"/>
<evidence type="ECO:0000256" key="4">
    <source>
        <dbReference type="ARBA" id="ARBA00022723"/>
    </source>
</evidence>
<dbReference type="SUPFAM" id="SSF56322">
    <property type="entry name" value="ADC synthase"/>
    <property type="match status" value="1"/>
</dbReference>
<dbReference type="EMBL" id="JACIEV010000003">
    <property type="protein sequence ID" value="MBB4153479.1"/>
    <property type="molecule type" value="Genomic_DNA"/>
</dbReference>
<proteinExistence type="predicted"/>
<evidence type="ECO:0000256" key="2">
    <source>
        <dbReference type="ARBA" id="ARBA00011575"/>
    </source>
</evidence>
<evidence type="ECO:0000256" key="8">
    <source>
        <dbReference type="ARBA" id="ARBA00047683"/>
    </source>
</evidence>
<comment type="catalytic activity">
    <reaction evidence="8">
        <text>chorismate + L-glutamine = anthranilate + pyruvate + L-glutamate + H(+)</text>
        <dbReference type="Rhea" id="RHEA:21732"/>
        <dbReference type="ChEBI" id="CHEBI:15361"/>
        <dbReference type="ChEBI" id="CHEBI:15378"/>
        <dbReference type="ChEBI" id="CHEBI:16567"/>
        <dbReference type="ChEBI" id="CHEBI:29748"/>
        <dbReference type="ChEBI" id="CHEBI:29985"/>
        <dbReference type="ChEBI" id="CHEBI:58359"/>
        <dbReference type="EC" id="4.1.3.27"/>
    </reaction>
</comment>
<dbReference type="Proteomes" id="UP000529795">
    <property type="component" value="Unassembled WGS sequence"/>
</dbReference>
<gene>
    <name evidence="11" type="ORF">GGQ80_001381</name>
</gene>
<evidence type="ECO:0000256" key="3">
    <source>
        <dbReference type="ARBA" id="ARBA00020653"/>
    </source>
</evidence>
<dbReference type="GO" id="GO:0046872">
    <property type="term" value="F:metal ion binding"/>
    <property type="evidence" value="ECO:0007669"/>
    <property type="project" value="UniProtKB-KW"/>
</dbReference>
<name>A0A840F6W5_9SPHN</name>
<feature type="domain" description="Anthranilate synthase component I N-terminal" evidence="10">
    <location>
        <begin position="24"/>
        <end position="169"/>
    </location>
</feature>
<dbReference type="InterPro" id="IPR015890">
    <property type="entry name" value="Chorismate_C"/>
</dbReference>
<evidence type="ECO:0000256" key="7">
    <source>
        <dbReference type="ARBA" id="ARBA00025634"/>
    </source>
</evidence>
<dbReference type="InterPro" id="IPR019999">
    <property type="entry name" value="Anth_synth_I-like"/>
</dbReference>
<evidence type="ECO:0000256" key="1">
    <source>
        <dbReference type="ARBA" id="ARBA00001946"/>
    </source>
</evidence>
<protein>
    <recommendedName>
        <fullName evidence="3">Anthranilate synthase component 1</fullName>
    </recommendedName>
</protein>
<evidence type="ECO:0000259" key="10">
    <source>
        <dbReference type="Pfam" id="PF04715"/>
    </source>
</evidence>
<dbReference type="RefSeq" id="WP_183983154.1">
    <property type="nucleotide sequence ID" value="NZ_JACIEV010000003.1"/>
</dbReference>
<keyword evidence="4" id="KW-0479">Metal-binding</keyword>
<comment type="caution">
    <text evidence="11">The sequence shown here is derived from an EMBL/GenBank/DDBJ whole genome shotgun (WGS) entry which is preliminary data.</text>
</comment>
<dbReference type="Pfam" id="PF04715">
    <property type="entry name" value="Anth_synt_I_N"/>
    <property type="match status" value="1"/>
</dbReference>
<evidence type="ECO:0000313" key="11">
    <source>
        <dbReference type="EMBL" id="MBB4153479.1"/>
    </source>
</evidence>
<comment type="function">
    <text evidence="7">Part of a heterotetrameric complex that catalyzes the two-step biosynthesis of anthranilate, an intermediate in the biosynthesis of L-tryptophan. In the first step, the glutamine-binding beta subunit (TrpG) of anthranilate synthase (AS) provides the glutamine amidotransferase activity which generates ammonia as a substrate that, along with chorismate, is used in the second step, catalyzed by the large alpha subunit of AS (TrpE) to produce anthranilate. In the absence of TrpG, TrpE can synthesize anthranilate directly from chorismate and high concentrations of ammonia.</text>
</comment>
<dbReference type="InterPro" id="IPR005801">
    <property type="entry name" value="ADC_synthase"/>
</dbReference>
<dbReference type="PANTHER" id="PTHR11236">
    <property type="entry name" value="AMINOBENZOATE/ANTHRANILATE SYNTHASE"/>
    <property type="match status" value="1"/>
</dbReference>
<keyword evidence="6 11" id="KW-0456">Lyase</keyword>
<dbReference type="Gene3D" id="3.60.120.10">
    <property type="entry name" value="Anthranilate synthase"/>
    <property type="match status" value="1"/>
</dbReference>
<evidence type="ECO:0000256" key="5">
    <source>
        <dbReference type="ARBA" id="ARBA00022842"/>
    </source>
</evidence>
<keyword evidence="12" id="KW-1185">Reference proteome</keyword>
<dbReference type="InterPro" id="IPR006805">
    <property type="entry name" value="Anth_synth_I_N"/>
</dbReference>
<dbReference type="PANTHER" id="PTHR11236:SF48">
    <property type="entry name" value="ISOCHORISMATE SYNTHASE MENF"/>
    <property type="match status" value="1"/>
</dbReference>
<accession>A0A840F6W5</accession>
<feature type="domain" description="Chorismate-utilising enzyme C-terminal" evidence="9">
    <location>
        <begin position="223"/>
        <end position="475"/>
    </location>
</feature>
<comment type="subunit">
    <text evidence="2">Heterotetramer consisting of two non-identical subunits: a beta subunit (TrpG) and a large alpha subunit (TrpE).</text>
</comment>
<dbReference type="GO" id="GO:0000162">
    <property type="term" value="P:L-tryptophan biosynthetic process"/>
    <property type="evidence" value="ECO:0007669"/>
    <property type="project" value="TreeGrafter"/>
</dbReference>
<evidence type="ECO:0000313" key="12">
    <source>
        <dbReference type="Proteomes" id="UP000529795"/>
    </source>
</evidence>
<evidence type="ECO:0000259" key="9">
    <source>
        <dbReference type="Pfam" id="PF00425"/>
    </source>
</evidence>